<reference evidence="2 4" key="1">
    <citation type="submission" date="2018-05" db="EMBL/GenBank/DDBJ databases">
        <title>Freshwater and sediment microbial communities from various areas in North America, analyzing microbe dynamics in response to fracking.</title>
        <authorList>
            <person name="Lamendella R."/>
        </authorList>
    </citation>
    <scope>NUCLEOTIDE SEQUENCE [LARGE SCALE GENOMIC DNA]</scope>
    <source>
        <strain evidence="2 4">DB-3</strain>
        <strain evidence="3 5">NG-13</strain>
    </source>
</reference>
<keyword evidence="1" id="KW-0472">Membrane</keyword>
<evidence type="ECO:0000256" key="1">
    <source>
        <dbReference type="SAM" id="Phobius"/>
    </source>
</evidence>
<proteinExistence type="predicted"/>
<sequence>MNELTKNEHNFVGYEYKDITVKQDSESVYADGYTHFGWTLEGTSTPFQNVGSVTMKFKRDRKIRNKAELTRLQRQFEACVTDIETLERSKFTSASIVAYGIGLVGTACMAGSVFAYLDNMLPLSVILAIPGFAGWIIPYFSFSGIRRKKTDKVTPFIDKKYDEIYEVCEKANGLLAK</sequence>
<protein>
    <submittedName>
        <fullName evidence="2">Uncharacterized protein</fullName>
    </submittedName>
</protein>
<keyword evidence="1" id="KW-1133">Transmembrane helix</keyword>
<dbReference type="EMBL" id="QLLI01000017">
    <property type="protein sequence ID" value="RAI87195.1"/>
    <property type="molecule type" value="Genomic_DNA"/>
</dbReference>
<gene>
    <name evidence="3" type="ORF">DET54_11758</name>
    <name evidence="2" type="ORF">DET56_11886</name>
</gene>
<dbReference type="Proteomes" id="UP000247078">
    <property type="component" value="Unassembled WGS sequence"/>
</dbReference>
<evidence type="ECO:0000313" key="3">
    <source>
        <dbReference type="EMBL" id="RAI87195.1"/>
    </source>
</evidence>
<dbReference type="EMBL" id="QGTZ01000018">
    <property type="protein sequence ID" value="PWW33552.1"/>
    <property type="molecule type" value="Genomic_DNA"/>
</dbReference>
<comment type="caution">
    <text evidence="2">The sequence shown here is derived from an EMBL/GenBank/DDBJ whole genome shotgun (WGS) entry which is preliminary data.</text>
</comment>
<keyword evidence="5" id="KW-1185">Reference proteome</keyword>
<feature type="transmembrane region" description="Helical" evidence="1">
    <location>
        <begin position="123"/>
        <end position="142"/>
    </location>
</feature>
<dbReference type="OrthoDB" id="2599257at2"/>
<dbReference type="RefSeq" id="WP_079696151.1">
    <property type="nucleotide sequence ID" value="NZ_QGTZ01000018.1"/>
</dbReference>
<name>A0A855Y1T3_9BACL</name>
<dbReference type="AlphaFoldDB" id="A0A855Y1T3"/>
<feature type="transmembrane region" description="Helical" evidence="1">
    <location>
        <begin position="96"/>
        <end position="117"/>
    </location>
</feature>
<evidence type="ECO:0000313" key="5">
    <source>
        <dbReference type="Proteomes" id="UP000248827"/>
    </source>
</evidence>
<evidence type="ECO:0000313" key="2">
    <source>
        <dbReference type="EMBL" id="PWW33552.1"/>
    </source>
</evidence>
<organism evidence="2 4">
    <name type="scientific">Paenibacillus pabuli</name>
    <dbReference type="NCBI Taxonomy" id="1472"/>
    <lineage>
        <taxon>Bacteria</taxon>
        <taxon>Bacillati</taxon>
        <taxon>Bacillota</taxon>
        <taxon>Bacilli</taxon>
        <taxon>Bacillales</taxon>
        <taxon>Paenibacillaceae</taxon>
        <taxon>Paenibacillus</taxon>
    </lineage>
</organism>
<keyword evidence="1" id="KW-0812">Transmembrane</keyword>
<accession>A0A855Y1T3</accession>
<evidence type="ECO:0000313" key="4">
    <source>
        <dbReference type="Proteomes" id="UP000247078"/>
    </source>
</evidence>
<dbReference type="Proteomes" id="UP000248827">
    <property type="component" value="Unassembled WGS sequence"/>
</dbReference>